<evidence type="ECO:0000256" key="2">
    <source>
        <dbReference type="ARBA" id="ARBA00023002"/>
    </source>
</evidence>
<evidence type="ECO:0000313" key="5">
    <source>
        <dbReference type="Proteomes" id="UP000186141"/>
    </source>
</evidence>
<reference evidence="4 5" key="1">
    <citation type="submission" date="2017-01" db="EMBL/GenBank/DDBJ databases">
        <authorList>
            <person name="Mah S.A."/>
            <person name="Swanson W.J."/>
            <person name="Moy G.W."/>
            <person name="Vacquier V.D."/>
        </authorList>
    </citation>
    <scope>NUCLEOTIDE SEQUENCE [LARGE SCALE GENOMIC DNA]</scope>
    <source>
        <strain evidence="4 5">DSM 26375</strain>
    </source>
</reference>
<dbReference type="PANTHER" id="PTHR10204">
    <property type="entry name" value="NAD P H OXIDOREDUCTASE-RELATED"/>
    <property type="match status" value="1"/>
</dbReference>
<dbReference type="InterPro" id="IPR051545">
    <property type="entry name" value="NAD(P)H_dehydrogenase_qn"/>
</dbReference>
<gene>
    <name evidence="4" type="ORF">SAMN05421774_104232</name>
</gene>
<proteinExistence type="inferred from homology"/>
<evidence type="ECO:0000313" key="4">
    <source>
        <dbReference type="EMBL" id="SIT03258.1"/>
    </source>
</evidence>
<dbReference type="Gene3D" id="3.40.50.360">
    <property type="match status" value="1"/>
</dbReference>
<dbReference type="GO" id="GO:0003955">
    <property type="term" value="F:NAD(P)H dehydrogenase (quinone) activity"/>
    <property type="evidence" value="ECO:0007669"/>
    <property type="project" value="TreeGrafter"/>
</dbReference>
<protein>
    <submittedName>
        <fullName evidence="4">Putative NADPH-quinone reductase (Modulator of drug activity B)</fullName>
    </submittedName>
</protein>
<keyword evidence="2" id="KW-0560">Oxidoreductase</keyword>
<dbReference type="Pfam" id="PF02525">
    <property type="entry name" value="Flavodoxin_2"/>
    <property type="match status" value="1"/>
</dbReference>
<sequence length="193" mass="22019">MKVHVIYAHPQPDSLNATLHRTVVQALTEAGHQVDDLDLYAEGFDPVLTRADRDIYHDVPANRARVDGYVQRLQACDAVVLCHPVWNFGWPAILKGYFDKVFLPDVSFRMHDGQVSPGLQNIRKLATVTTYGSKRWRAWFLGDAPRRNATRFLRVCCNPMVKVSYHALYDMNNVSRAETDAYVARVRAAMLKF</sequence>
<dbReference type="PANTHER" id="PTHR10204:SF34">
    <property type="entry name" value="NAD(P)H DEHYDROGENASE [QUINONE] 1 ISOFORM 1"/>
    <property type="match status" value="1"/>
</dbReference>
<evidence type="ECO:0000259" key="3">
    <source>
        <dbReference type="Pfam" id="PF02525"/>
    </source>
</evidence>
<keyword evidence="5" id="KW-1185">Reference proteome</keyword>
<name>A0A1N7NY97_9RHOB</name>
<feature type="domain" description="Flavodoxin-like fold" evidence="3">
    <location>
        <begin position="1"/>
        <end position="136"/>
    </location>
</feature>
<dbReference type="OrthoDB" id="9798454at2"/>
<organism evidence="4 5">
    <name type="scientific">Gemmobacter megaterium</name>
    <dbReference type="NCBI Taxonomy" id="1086013"/>
    <lineage>
        <taxon>Bacteria</taxon>
        <taxon>Pseudomonadati</taxon>
        <taxon>Pseudomonadota</taxon>
        <taxon>Alphaproteobacteria</taxon>
        <taxon>Rhodobacterales</taxon>
        <taxon>Paracoccaceae</taxon>
        <taxon>Gemmobacter</taxon>
    </lineage>
</organism>
<comment type="similarity">
    <text evidence="1">Belongs to the NAD(P)H dehydrogenase (quinone) family.</text>
</comment>
<dbReference type="RefSeq" id="WP_076531513.1">
    <property type="nucleotide sequence ID" value="NZ_BMEH01000004.1"/>
</dbReference>
<dbReference type="STRING" id="1086013.SAMN05421774_104232"/>
<dbReference type="EMBL" id="FTOT01000004">
    <property type="protein sequence ID" value="SIT03258.1"/>
    <property type="molecule type" value="Genomic_DNA"/>
</dbReference>
<accession>A0A1N7NY97</accession>
<dbReference type="GO" id="GO:0005829">
    <property type="term" value="C:cytosol"/>
    <property type="evidence" value="ECO:0007669"/>
    <property type="project" value="TreeGrafter"/>
</dbReference>
<dbReference type="Proteomes" id="UP000186141">
    <property type="component" value="Unassembled WGS sequence"/>
</dbReference>
<dbReference type="SUPFAM" id="SSF52218">
    <property type="entry name" value="Flavoproteins"/>
    <property type="match status" value="1"/>
</dbReference>
<dbReference type="AlphaFoldDB" id="A0A1N7NY97"/>
<evidence type="ECO:0000256" key="1">
    <source>
        <dbReference type="ARBA" id="ARBA00006252"/>
    </source>
</evidence>
<dbReference type="InterPro" id="IPR003680">
    <property type="entry name" value="Flavodoxin_fold"/>
</dbReference>
<dbReference type="InterPro" id="IPR029039">
    <property type="entry name" value="Flavoprotein-like_sf"/>
</dbReference>